<feature type="region of interest" description="Disordered" evidence="1">
    <location>
        <begin position="719"/>
        <end position="747"/>
    </location>
</feature>
<feature type="compositionally biased region" description="Basic and acidic residues" evidence="1">
    <location>
        <begin position="729"/>
        <end position="743"/>
    </location>
</feature>
<evidence type="ECO:0000313" key="3">
    <source>
        <dbReference type="Proteomes" id="UP001222325"/>
    </source>
</evidence>
<reference evidence="2" key="1">
    <citation type="submission" date="2023-03" db="EMBL/GenBank/DDBJ databases">
        <title>Massive genome expansion in bonnet fungi (Mycena s.s.) driven by repeated elements and novel gene families across ecological guilds.</title>
        <authorList>
            <consortium name="Lawrence Berkeley National Laboratory"/>
            <person name="Harder C.B."/>
            <person name="Miyauchi S."/>
            <person name="Viragh M."/>
            <person name="Kuo A."/>
            <person name="Thoen E."/>
            <person name="Andreopoulos B."/>
            <person name="Lu D."/>
            <person name="Skrede I."/>
            <person name="Drula E."/>
            <person name="Henrissat B."/>
            <person name="Morin E."/>
            <person name="Kohler A."/>
            <person name="Barry K."/>
            <person name="LaButti K."/>
            <person name="Morin E."/>
            <person name="Salamov A."/>
            <person name="Lipzen A."/>
            <person name="Mereny Z."/>
            <person name="Hegedus B."/>
            <person name="Baldrian P."/>
            <person name="Stursova M."/>
            <person name="Weitz H."/>
            <person name="Taylor A."/>
            <person name="Grigoriev I.V."/>
            <person name="Nagy L.G."/>
            <person name="Martin F."/>
            <person name="Kauserud H."/>
        </authorList>
    </citation>
    <scope>NUCLEOTIDE SEQUENCE</scope>
    <source>
        <strain evidence="2">CBHHK173m</strain>
    </source>
</reference>
<gene>
    <name evidence="2" type="ORF">B0H15DRAFT_46616</name>
</gene>
<dbReference type="GO" id="GO:0035361">
    <property type="term" value="C:Cul8-RING ubiquitin ligase complex"/>
    <property type="evidence" value="ECO:0007669"/>
    <property type="project" value="TreeGrafter"/>
</dbReference>
<feature type="compositionally biased region" description="Basic and acidic residues" evidence="1">
    <location>
        <begin position="803"/>
        <end position="824"/>
    </location>
</feature>
<sequence length="1759" mass="198784">MSAPGTFTSPHLVLHFAKDPSSADFQDPLLFSDIVGSDIKPPPYETRSSSPHLDRILPASPMIVKTDNQVTPLRSRSESVDPLLLFSHSRPTIHDEPTPIFAPSDHADSPACGPKSIPSSPLTPVTPPTTVSRNISPRRSASPVTTAKDFDIAQALDDDQQRYSLRARQAKQIHPYRHDRAQYKNTLRNVPEAIVKFRSPRRHHTRGEDYEVLQTQEADGYEAENDNWEEQRSPRRRSRSKSEQRPVHGVNLPSLPSTDEEEGEAIDAMRKEGRKLRREQKNRETTGTRARKKARPFPLLDPTNPDHGLQSASHRVDSHSNSPHTMQQRSRSHRPSSSTISPVVFRASTRPRSRTPMSQHARSVSPSLSFHDHNYSDTEIHIVSPSSQTRPKDPGTPIVISDEDDVELSGPQRQSDDTLSELEPSSKEEKKQRRKIRALNRIYPAFMRERMMKDPAPAKRSSKRQRSATISSESDEGHPLLPGQTRVRIAQHPYNLRDVKGDSESSDSQTLEVRDAEDDEPAASDSDVEVVWHRQRRWARDASLQSSSDEDVLSDGRIDDERIEAYLKEAPIRGSGLKEKDMIDWMLANTAQVGGTKRANATVKSRKSSYPEGPRRPRISVTVGGARRHRQTLLSFDKPSDRGRSRSRRPARNNPSSGTAAPPPREDHERDPAHHRLTGPSRGRHQRDTSPQDVYAAYAPSFDLDNSPQLTPPFANRRQENVQQIPHPDIQRKAARRQKEKENKARRKMQGIHVLVAPKGRRIAKTVNIDVADPGFQQVLAPHHRRPRPALLPNPQIVHAKPRPPEHPIDNPRRRLLPRGDRPHWTAATRADVEEIGEESEEPSNPPDAEARSLSLDFGICNPGSALSFGLRTYIQKGRLNEILNPHEKPPAPNIHSAHGFDLGPNVTAHEFIIIFEKLCDRLLETAIGLPQYDGNEDEANGWTELLGASCRLLTSLLVAGEEAQTLKDVVETHILRLTSKMREASLTYKSIDSTTFTICWFAVEISVRSDFRLPPCAPKRSLKPNVLQQACAVLIEHLLEYGLDRGMSALISGPHLVDGSTTEHRALEAWVGIWHIMNKYRDPAPLSVNPLWTIVQSALEAQTAGMSDLDASEHIWRAIISLSAISQVSPGPGATGFHSSPASWDIVVFALQRIRLEAYEVDDLVSESSLDAHDLYVKLVVERCCTLWSRWQWPTDHAFGVLNLLTGIFRSRKFANLRHEKAEFPDFLRVNDWTLLSRPIHSESAFVLFLKLVYQTLIVDQSKVKKLLSLATPVGSLSWSKTQPPSMHDLSMLFNRFSVIAIAIHIDPIQHARWILQSRRYVRFKDADPTTRNAHIRGWMYLTIVAVQCNRPLQAALDWLEEMVDAMLEEHKSQTGSIVELGLHALVVSVRNVIRAYKSDKPPHRYPDPQLLLAVERILRDPSLVKPTNASAHMVPRLIRSFLAVRAAAVPPPQRPPLPPIEESQDEYGDLTIDQDMLGVLDEREIGQYRDNDRSLCKLLENISWTLFRQLVQYFKFEGVKASFKANDRRSTDIASLTACWLGCGNIIIQDSLNQSGGKKTWSTFMHAYNNQKSWPRQDTFSDRRMEFLVHSNILKLDPMCYSTFQDKFIEVFFESLTSWHTTSEHEYIGLLLSIDGLQHPLFRGVLWDPNVQKEDGELSRTDLLTARLPLFAVILSNLNQCLTEGVHEDNRKYVGYCIAMFSAMKNVHGELQGTAKSAYAAWCLQAYQVYQNHPDTLTDPRLGTMVAWFESLRYVGH</sequence>
<accession>A0AAD6TQ70</accession>
<feature type="compositionally biased region" description="Basic and acidic residues" evidence="1">
    <location>
        <begin position="447"/>
        <end position="457"/>
    </location>
</feature>
<evidence type="ECO:0000256" key="1">
    <source>
        <dbReference type="SAM" id="MobiDB-lite"/>
    </source>
</evidence>
<feature type="region of interest" description="Disordered" evidence="1">
    <location>
        <begin position="594"/>
        <end position="690"/>
    </location>
</feature>
<name>A0AAD6TQ70_9AGAR</name>
<dbReference type="EMBL" id="JARJCN010000108">
    <property type="protein sequence ID" value="KAJ7074896.1"/>
    <property type="molecule type" value="Genomic_DNA"/>
</dbReference>
<organism evidence="2 3">
    <name type="scientific">Mycena belliarum</name>
    <dbReference type="NCBI Taxonomy" id="1033014"/>
    <lineage>
        <taxon>Eukaryota</taxon>
        <taxon>Fungi</taxon>
        <taxon>Dikarya</taxon>
        <taxon>Basidiomycota</taxon>
        <taxon>Agaricomycotina</taxon>
        <taxon>Agaricomycetes</taxon>
        <taxon>Agaricomycetidae</taxon>
        <taxon>Agaricales</taxon>
        <taxon>Marasmiineae</taxon>
        <taxon>Mycenaceae</taxon>
        <taxon>Mycena</taxon>
    </lineage>
</organism>
<feature type="region of interest" description="Disordered" evidence="1">
    <location>
        <begin position="95"/>
        <end position="528"/>
    </location>
</feature>
<dbReference type="Proteomes" id="UP001222325">
    <property type="component" value="Unassembled WGS sequence"/>
</dbReference>
<feature type="compositionally biased region" description="Polar residues" evidence="1">
    <location>
        <begin position="355"/>
        <end position="368"/>
    </location>
</feature>
<feature type="compositionally biased region" description="Basic and acidic residues" evidence="1">
    <location>
        <begin position="370"/>
        <end position="380"/>
    </location>
</feature>
<feature type="compositionally biased region" description="Acidic residues" evidence="1">
    <location>
        <begin position="515"/>
        <end position="528"/>
    </location>
</feature>
<protein>
    <submittedName>
        <fullName evidence="2">Mus7/MMS22 family-domain-containing protein</fullName>
    </submittedName>
</protein>
<dbReference type="Pfam" id="PF09462">
    <property type="entry name" value="Mus7"/>
    <property type="match status" value="2"/>
</dbReference>
<evidence type="ECO:0000313" key="2">
    <source>
        <dbReference type="EMBL" id="KAJ7074896.1"/>
    </source>
</evidence>
<dbReference type="GO" id="GO:0031297">
    <property type="term" value="P:replication fork processing"/>
    <property type="evidence" value="ECO:0007669"/>
    <property type="project" value="InterPro"/>
</dbReference>
<proteinExistence type="predicted"/>
<dbReference type="GO" id="GO:0000724">
    <property type="term" value="P:double-strand break repair via homologous recombination"/>
    <property type="evidence" value="ECO:0007669"/>
    <property type="project" value="TreeGrafter"/>
</dbReference>
<feature type="compositionally biased region" description="Polar residues" evidence="1">
    <location>
        <begin position="319"/>
        <end position="328"/>
    </location>
</feature>
<dbReference type="InterPro" id="IPR019021">
    <property type="entry name" value="Mms22"/>
</dbReference>
<feature type="region of interest" description="Disordered" evidence="1">
    <location>
        <begin position="36"/>
        <end position="60"/>
    </location>
</feature>
<feature type="compositionally biased region" description="Basic and acidic residues" evidence="1">
    <location>
        <begin position="664"/>
        <end position="674"/>
    </location>
</feature>
<feature type="compositionally biased region" description="Acidic residues" evidence="1">
    <location>
        <begin position="219"/>
        <end position="228"/>
    </location>
</feature>
<feature type="compositionally biased region" description="Basic residues" evidence="1">
    <location>
        <begin position="675"/>
        <end position="685"/>
    </location>
</feature>
<feature type="compositionally biased region" description="Polar residues" evidence="1">
    <location>
        <begin position="133"/>
        <end position="145"/>
    </location>
</feature>
<dbReference type="PANTHER" id="PTHR28122:SF1">
    <property type="entry name" value="E3 UBIQUITIN-PROTEIN LIGASE SUBSTRATE RECEPTOR MMS22"/>
    <property type="match status" value="1"/>
</dbReference>
<dbReference type="PANTHER" id="PTHR28122">
    <property type="entry name" value="E3 UBIQUITIN-PROTEIN LIGASE SUBSTRATE RECEPTOR MMS22"/>
    <property type="match status" value="1"/>
</dbReference>
<comment type="caution">
    <text evidence="2">The sequence shown here is derived from an EMBL/GenBank/DDBJ whole genome shotgun (WGS) entry which is preliminary data.</text>
</comment>
<dbReference type="GO" id="GO:0005634">
    <property type="term" value="C:nucleus"/>
    <property type="evidence" value="ECO:0007669"/>
    <property type="project" value="InterPro"/>
</dbReference>
<feature type="region of interest" description="Disordered" evidence="1">
    <location>
        <begin position="785"/>
        <end position="825"/>
    </location>
</feature>
<feature type="compositionally biased region" description="Low complexity" evidence="1">
    <location>
        <begin position="116"/>
        <end position="132"/>
    </location>
</feature>
<keyword evidence="3" id="KW-1185">Reference proteome</keyword>